<dbReference type="Pfam" id="PF13354">
    <property type="entry name" value="Beta-lactamase2"/>
    <property type="match status" value="1"/>
</dbReference>
<reference evidence="2 3" key="1">
    <citation type="journal article" date="2015" name="Microbiology (Mosc.)">
        <title>Genomics of the Weissella cibaria species with an examination of its metabolic traits.</title>
        <authorList>
            <person name="Lynch K.M."/>
            <person name="Lucid A."/>
            <person name="Arendt E.K."/>
            <person name="Sleator R.D."/>
            <person name="Lucey B."/>
            <person name="Coffey A."/>
        </authorList>
    </citation>
    <scope>NUCLEOTIDE SEQUENCE [LARGE SCALE GENOMIC DNA]</scope>
    <source>
        <strain evidence="2 3">MG1</strain>
    </source>
</reference>
<dbReference type="EMBL" id="JWHU01000042">
    <property type="protein sequence ID" value="KIU19218.1"/>
    <property type="molecule type" value="Genomic_DNA"/>
</dbReference>
<dbReference type="PANTHER" id="PTHR35333:SF3">
    <property type="entry name" value="BETA-LACTAMASE-TYPE TRANSPEPTIDASE FOLD CONTAINING PROTEIN"/>
    <property type="match status" value="1"/>
</dbReference>
<evidence type="ECO:0000259" key="1">
    <source>
        <dbReference type="Pfam" id="PF13354"/>
    </source>
</evidence>
<name>A0A0D1LZ57_9LACO</name>
<protein>
    <recommendedName>
        <fullName evidence="1">Beta-lactamase class A catalytic domain-containing protein</fullName>
    </recommendedName>
</protein>
<feature type="domain" description="Beta-lactamase class A catalytic" evidence="1">
    <location>
        <begin position="125"/>
        <end position="261"/>
    </location>
</feature>
<dbReference type="PATRIC" id="fig|137591.25.peg.2212"/>
<dbReference type="Proteomes" id="UP000032287">
    <property type="component" value="Unassembled WGS sequence"/>
</dbReference>
<organism evidence="2 3">
    <name type="scientific">Weissella cibaria</name>
    <dbReference type="NCBI Taxonomy" id="137591"/>
    <lineage>
        <taxon>Bacteria</taxon>
        <taxon>Bacillati</taxon>
        <taxon>Bacillota</taxon>
        <taxon>Bacilli</taxon>
        <taxon>Lactobacillales</taxon>
        <taxon>Lactobacillaceae</taxon>
        <taxon>Weissella</taxon>
    </lineage>
</organism>
<dbReference type="InterPro" id="IPR000871">
    <property type="entry name" value="Beta-lactam_class-A"/>
</dbReference>
<dbReference type="GO" id="GO:0008800">
    <property type="term" value="F:beta-lactamase activity"/>
    <property type="evidence" value="ECO:0007669"/>
    <property type="project" value="InterPro"/>
</dbReference>
<dbReference type="InterPro" id="IPR012338">
    <property type="entry name" value="Beta-lactam/transpept-like"/>
</dbReference>
<dbReference type="STRING" id="137591.AO080_03995"/>
<dbReference type="AlphaFoldDB" id="A0A0D1LZ57"/>
<keyword evidence="3" id="KW-1185">Reference proteome</keyword>
<sequence>MTSHTNLKRRPYKQVLFVGVVLVFGIALAYKYAGRQLIADFEATKAAVVSDESNNLKTAWRGILDKQNAPVDIAVYDHKTGVTTQSSNDANAQFKTASIVKVAILANLLRQHATNGTGLSNYEDELASAMIQDSDNDAATALLETEGGNTQPDALFKRLGMTHSHMDSESWGYSTTTATDQLTLLKNIFYQSRVLTDSSRTYMQGLMNNIAVDQSWGITAGLTPDATVALKNGWLADKNGWIINSTGHITSKQSDYVIAILSNQNVSEDAGIDLVQQLAKATYTTLNAQ</sequence>
<dbReference type="GO" id="GO:0046677">
    <property type="term" value="P:response to antibiotic"/>
    <property type="evidence" value="ECO:0007669"/>
    <property type="project" value="InterPro"/>
</dbReference>
<evidence type="ECO:0000313" key="2">
    <source>
        <dbReference type="EMBL" id="KIU19218.1"/>
    </source>
</evidence>
<proteinExistence type="predicted"/>
<dbReference type="Gene3D" id="3.40.710.10">
    <property type="entry name" value="DD-peptidase/beta-lactamase superfamily"/>
    <property type="match status" value="1"/>
</dbReference>
<comment type="caution">
    <text evidence="2">The sequence shown here is derived from an EMBL/GenBank/DDBJ whole genome shotgun (WGS) entry which is preliminary data.</text>
</comment>
<evidence type="ECO:0000313" key="3">
    <source>
        <dbReference type="Proteomes" id="UP000032287"/>
    </source>
</evidence>
<dbReference type="RefSeq" id="WP_052497149.1">
    <property type="nucleotide sequence ID" value="NZ_JALOCT010000006.1"/>
</dbReference>
<accession>A0A0D1LZ57</accession>
<dbReference type="PANTHER" id="PTHR35333">
    <property type="entry name" value="BETA-LACTAMASE"/>
    <property type="match status" value="1"/>
</dbReference>
<dbReference type="GO" id="GO:0030655">
    <property type="term" value="P:beta-lactam antibiotic catabolic process"/>
    <property type="evidence" value="ECO:0007669"/>
    <property type="project" value="InterPro"/>
</dbReference>
<dbReference type="InterPro" id="IPR045155">
    <property type="entry name" value="Beta-lactam_cat"/>
</dbReference>
<dbReference type="SUPFAM" id="SSF56601">
    <property type="entry name" value="beta-lactamase/transpeptidase-like"/>
    <property type="match status" value="1"/>
</dbReference>
<gene>
    <name evidence="2" type="ORF">QX99_02253</name>
</gene>
<dbReference type="eggNOG" id="COG2367">
    <property type="taxonomic scope" value="Bacteria"/>
</dbReference>